<reference evidence="3" key="1">
    <citation type="journal article" date="2019" name="Mol. Biol. Evol.">
        <title>Blast fungal genomes show frequent chromosomal changes, gene gains and losses, and effector gene turnover.</title>
        <authorList>
            <person name="Gomez Luciano L.B."/>
            <person name="Jason Tsai I."/>
            <person name="Chuma I."/>
            <person name="Tosa Y."/>
            <person name="Chen Y.H."/>
            <person name="Li J.Y."/>
            <person name="Li M.Y."/>
            <person name="Jade Lu M.Y."/>
            <person name="Nakayashiki H."/>
            <person name="Li W.H."/>
        </authorList>
    </citation>
    <scope>NUCLEOTIDE SEQUENCE</scope>
    <source>
        <strain evidence="3">NI907</strain>
    </source>
</reference>
<dbReference type="RefSeq" id="XP_030977060.1">
    <property type="nucleotide sequence ID" value="XM_031132071.1"/>
</dbReference>
<evidence type="ECO:0000256" key="1">
    <source>
        <dbReference type="SAM" id="SignalP"/>
    </source>
</evidence>
<evidence type="ECO:0000313" key="2">
    <source>
        <dbReference type="Proteomes" id="UP000515153"/>
    </source>
</evidence>
<dbReference type="Proteomes" id="UP000515153">
    <property type="component" value="Unplaced"/>
</dbReference>
<protein>
    <submittedName>
        <fullName evidence="3">Uncharacterized protein</fullName>
    </submittedName>
</protein>
<sequence length="79" mass="8130">MQFTIIIKYLTAMAFIAAPALAAEAAGHKLQARESPASSVPAVAVLTTPAALPAAALDPAAHVKRTRAVANLRSPGLWL</sequence>
<dbReference type="GeneID" id="41966976"/>
<dbReference type="KEGG" id="pgri:PgNI_12116"/>
<organism evidence="2 3">
    <name type="scientific">Pyricularia grisea</name>
    <name type="common">Crabgrass-specific blast fungus</name>
    <name type="synonym">Magnaporthe grisea</name>
    <dbReference type="NCBI Taxonomy" id="148305"/>
    <lineage>
        <taxon>Eukaryota</taxon>
        <taxon>Fungi</taxon>
        <taxon>Dikarya</taxon>
        <taxon>Ascomycota</taxon>
        <taxon>Pezizomycotina</taxon>
        <taxon>Sordariomycetes</taxon>
        <taxon>Sordariomycetidae</taxon>
        <taxon>Magnaporthales</taxon>
        <taxon>Pyriculariaceae</taxon>
        <taxon>Pyricularia</taxon>
    </lineage>
</organism>
<reference evidence="3" key="3">
    <citation type="submission" date="2025-08" db="UniProtKB">
        <authorList>
            <consortium name="RefSeq"/>
        </authorList>
    </citation>
    <scope>IDENTIFICATION</scope>
    <source>
        <strain evidence="3">NI907</strain>
    </source>
</reference>
<reference evidence="3" key="2">
    <citation type="submission" date="2019-10" db="EMBL/GenBank/DDBJ databases">
        <authorList>
            <consortium name="NCBI Genome Project"/>
        </authorList>
    </citation>
    <scope>NUCLEOTIDE SEQUENCE</scope>
    <source>
        <strain evidence="3">NI907</strain>
    </source>
</reference>
<keyword evidence="1" id="KW-0732">Signal</keyword>
<dbReference type="AlphaFoldDB" id="A0A6P8AQA2"/>
<name>A0A6P8AQA2_PYRGI</name>
<feature type="signal peptide" evidence="1">
    <location>
        <begin position="1"/>
        <end position="22"/>
    </location>
</feature>
<evidence type="ECO:0000313" key="3">
    <source>
        <dbReference type="RefSeq" id="XP_030977060.1"/>
    </source>
</evidence>
<feature type="chain" id="PRO_5028430039" evidence="1">
    <location>
        <begin position="23"/>
        <end position="79"/>
    </location>
</feature>
<accession>A0A6P8AQA2</accession>
<keyword evidence="2" id="KW-1185">Reference proteome</keyword>
<proteinExistence type="predicted"/>
<gene>
    <name evidence="3" type="ORF">PgNI_12116</name>
</gene>